<comment type="caution">
    <text evidence="6">The sequence shown here is derived from an EMBL/GenBank/DDBJ whole genome shotgun (WGS) entry which is preliminary data.</text>
</comment>
<dbReference type="Proteomes" id="UP001549920">
    <property type="component" value="Unassembled WGS sequence"/>
</dbReference>
<evidence type="ECO:0000259" key="5">
    <source>
        <dbReference type="Pfam" id="PF21289"/>
    </source>
</evidence>
<keyword evidence="3" id="KW-0853">WD repeat</keyword>
<organism evidence="6 7">
    <name type="scientific">Loxostege sticticalis</name>
    <name type="common">Beet webworm moth</name>
    <dbReference type="NCBI Taxonomy" id="481309"/>
    <lineage>
        <taxon>Eukaryota</taxon>
        <taxon>Metazoa</taxon>
        <taxon>Ecdysozoa</taxon>
        <taxon>Arthropoda</taxon>
        <taxon>Hexapoda</taxon>
        <taxon>Insecta</taxon>
        <taxon>Pterygota</taxon>
        <taxon>Neoptera</taxon>
        <taxon>Endopterygota</taxon>
        <taxon>Lepidoptera</taxon>
        <taxon>Glossata</taxon>
        <taxon>Ditrysia</taxon>
        <taxon>Pyraloidea</taxon>
        <taxon>Crambidae</taxon>
        <taxon>Pyraustinae</taxon>
        <taxon>Loxostege</taxon>
    </lineage>
</organism>
<evidence type="ECO:0000256" key="2">
    <source>
        <dbReference type="ARBA" id="ARBA00022490"/>
    </source>
</evidence>
<sequence>MNAFPQPKEYDPKCFRRSKSMSSLSDDINFYKIHKEHSFCCQSRHSHTISESSVECFVVVDSDSETSVDGRNVQGTLSCGGEVLSTLERKIDRLSDLFEEQCRLLSAIKDEVQESKDAIENSGYAHTQVLAEVVRRSISTRRMKELVQCESDEAESTNARAKSLLNAIEAKRAGSLDAHVRDALTAFLQSDELRERMVSATASSVRDVVRGCVSRDLSAAYLPVLQSAHRRLLRHVSRTLDLAFAELEENSSALSRHMYRTSRSLRRALEHRQDLLDAGSCAGSLRNTVEELLDKELKQWRQKVLDIIVSELQSDYEEYSEPSIEPLDYPLSPVSPPQPADPEQSIIDQLMTSAEINKQIQDGDVNGSFERALSASDLSLVMVACRAADPASLFAPPCRLTQSVLLSLAQQLATDMVHETQLKCRYLEDTIISLNTSNPATRAHLPLVVGEVRKHLMKFLLSYPNHVASRRVNLIVMAADNLLKQCN</sequence>
<keyword evidence="2" id="KW-0963">Cytoplasm</keyword>
<dbReference type="InterPro" id="IPR049404">
    <property type="entry name" value="EDC4_C"/>
</dbReference>
<dbReference type="Pfam" id="PF21289">
    <property type="entry name" value="EDC4_C"/>
    <property type="match status" value="1"/>
</dbReference>
<dbReference type="InterPro" id="IPR044938">
    <property type="entry name" value="EDC4_C_sf"/>
</dbReference>
<reference evidence="6 7" key="1">
    <citation type="submission" date="2024-06" db="EMBL/GenBank/DDBJ databases">
        <title>A chromosome-level genome assembly of beet webworm, Loxostege sticticalis.</title>
        <authorList>
            <person name="Zhang Y."/>
        </authorList>
    </citation>
    <scope>NUCLEOTIDE SEQUENCE [LARGE SCALE GENOMIC DNA]</scope>
    <source>
        <strain evidence="6">AQ026</strain>
        <tissue evidence="6">Whole body</tissue>
    </source>
</reference>
<keyword evidence="7" id="KW-1185">Reference proteome</keyword>
<dbReference type="InterPro" id="IPR045152">
    <property type="entry name" value="EDC4-like"/>
</dbReference>
<dbReference type="EMBL" id="JBEUOH010000004">
    <property type="protein sequence ID" value="KAL0894387.1"/>
    <property type="molecule type" value="Genomic_DNA"/>
</dbReference>
<dbReference type="PANTHER" id="PTHR15598:SF5">
    <property type="entry name" value="ENHANCER OF MRNA-DECAPPING PROTEIN 4"/>
    <property type="match status" value="1"/>
</dbReference>
<evidence type="ECO:0000256" key="4">
    <source>
        <dbReference type="ARBA" id="ARBA00022737"/>
    </source>
</evidence>
<feature type="domain" description="Enhancer of mRNA-decapping protein 4 C-terminal" evidence="5">
    <location>
        <begin position="356"/>
        <end position="474"/>
    </location>
</feature>
<dbReference type="Gene3D" id="6.10.140.270">
    <property type="match status" value="1"/>
</dbReference>
<dbReference type="PANTHER" id="PTHR15598">
    <property type="entry name" value="ENHANCER OF MRNA-DECAPPING PROTEIN 4"/>
    <property type="match status" value="1"/>
</dbReference>
<proteinExistence type="predicted"/>
<name>A0ABR3IDQ1_LOXSC</name>
<evidence type="ECO:0000313" key="6">
    <source>
        <dbReference type="EMBL" id="KAL0894387.1"/>
    </source>
</evidence>
<keyword evidence="4" id="KW-0677">Repeat</keyword>
<accession>A0ABR3IDQ1</accession>
<evidence type="ECO:0000256" key="3">
    <source>
        <dbReference type="ARBA" id="ARBA00022574"/>
    </source>
</evidence>
<evidence type="ECO:0000256" key="1">
    <source>
        <dbReference type="ARBA" id="ARBA00004496"/>
    </source>
</evidence>
<dbReference type="Gene3D" id="1.10.220.100">
    <property type="entry name" value="conserved c-terminal region of ge- 1"/>
    <property type="match status" value="1"/>
</dbReference>
<protein>
    <recommendedName>
        <fullName evidence="5">Enhancer of mRNA-decapping protein 4 C-terminal domain-containing protein</fullName>
    </recommendedName>
</protein>
<gene>
    <name evidence="6" type="ORF">ABMA27_013010</name>
</gene>
<evidence type="ECO:0000313" key="7">
    <source>
        <dbReference type="Proteomes" id="UP001549920"/>
    </source>
</evidence>
<comment type="subcellular location">
    <subcellularLocation>
        <location evidence="1">Cytoplasm</location>
    </subcellularLocation>
</comment>